<sequence>MKAIYLNIWAGKVFEPLIAYIRAAAADTDFFCLQEVFDSPLARTVSWSGRADIFTHLKNALPEFTPFFSLTVENFDGDRQTDFPMLHGNVIFARKEIPILSHGDLLIAGETWAGPGTSPIFPHKLQYVRIKVSGMLYTIASVHGTAFPGSKADTPERIAQSQKIADFLADEKGRKILGGDFNLMPDTESVSMIERTGMRNLIKEYGITDTRGRLSHAQYTESQRQYFADFAFTSPDVLVKNFTVPQVEISDHLPLVVEWT</sequence>
<dbReference type="Gene3D" id="3.60.10.10">
    <property type="entry name" value="Endonuclease/exonuclease/phosphatase"/>
    <property type="match status" value="1"/>
</dbReference>
<dbReference type="SUPFAM" id="SSF56219">
    <property type="entry name" value="DNase I-like"/>
    <property type="match status" value="1"/>
</dbReference>
<protein>
    <recommendedName>
        <fullName evidence="1">Endonuclease/exonuclease/phosphatase domain-containing protein</fullName>
    </recommendedName>
</protein>
<dbReference type="GO" id="GO:0003824">
    <property type="term" value="F:catalytic activity"/>
    <property type="evidence" value="ECO:0007669"/>
    <property type="project" value="InterPro"/>
</dbReference>
<evidence type="ECO:0000313" key="3">
    <source>
        <dbReference type="Proteomes" id="UP000178510"/>
    </source>
</evidence>
<dbReference type="STRING" id="1802274.A3J58_00610"/>
<name>A0A1G2L0L7_9BACT</name>
<accession>A0A1G2L0L7</accession>
<reference evidence="2 3" key="1">
    <citation type="journal article" date="2016" name="Nat. Commun.">
        <title>Thousands of microbial genomes shed light on interconnected biogeochemical processes in an aquifer system.</title>
        <authorList>
            <person name="Anantharaman K."/>
            <person name="Brown C.T."/>
            <person name="Hug L.A."/>
            <person name="Sharon I."/>
            <person name="Castelle C.J."/>
            <person name="Probst A.J."/>
            <person name="Thomas B.C."/>
            <person name="Singh A."/>
            <person name="Wilkins M.J."/>
            <person name="Karaoz U."/>
            <person name="Brodie E.L."/>
            <person name="Williams K.H."/>
            <person name="Hubbard S.S."/>
            <person name="Banfield J.F."/>
        </authorList>
    </citation>
    <scope>NUCLEOTIDE SEQUENCE [LARGE SCALE GENOMIC DNA]</scope>
</reference>
<evidence type="ECO:0000313" key="2">
    <source>
        <dbReference type="EMBL" id="OHA04219.1"/>
    </source>
</evidence>
<dbReference type="InterPro" id="IPR005135">
    <property type="entry name" value="Endo/exonuclease/phosphatase"/>
</dbReference>
<evidence type="ECO:0000259" key="1">
    <source>
        <dbReference type="Pfam" id="PF03372"/>
    </source>
</evidence>
<dbReference type="InterPro" id="IPR036691">
    <property type="entry name" value="Endo/exonu/phosph_ase_sf"/>
</dbReference>
<proteinExistence type="predicted"/>
<feature type="domain" description="Endonuclease/exonuclease/phosphatase" evidence="1">
    <location>
        <begin position="6"/>
        <end position="252"/>
    </location>
</feature>
<dbReference type="Proteomes" id="UP000178510">
    <property type="component" value="Unassembled WGS sequence"/>
</dbReference>
<dbReference type="EMBL" id="MHQM01000009">
    <property type="protein sequence ID" value="OHA04219.1"/>
    <property type="molecule type" value="Genomic_DNA"/>
</dbReference>
<organism evidence="2 3">
    <name type="scientific">Candidatus Sungbacteria bacterium RIFCSPHIGHO2_02_FULL_52_23</name>
    <dbReference type="NCBI Taxonomy" id="1802274"/>
    <lineage>
        <taxon>Bacteria</taxon>
        <taxon>Candidatus Sungiibacteriota</taxon>
    </lineage>
</organism>
<dbReference type="AlphaFoldDB" id="A0A1G2L0L7"/>
<dbReference type="Pfam" id="PF03372">
    <property type="entry name" value="Exo_endo_phos"/>
    <property type="match status" value="1"/>
</dbReference>
<comment type="caution">
    <text evidence="2">The sequence shown here is derived from an EMBL/GenBank/DDBJ whole genome shotgun (WGS) entry which is preliminary data.</text>
</comment>
<gene>
    <name evidence="2" type="ORF">A3J58_00610</name>
</gene>